<organism evidence="1 2">
    <name type="scientific">Paraburkholderia podalyriae</name>
    <dbReference type="NCBI Taxonomy" id="1938811"/>
    <lineage>
        <taxon>Bacteria</taxon>
        <taxon>Pseudomonadati</taxon>
        <taxon>Pseudomonadota</taxon>
        <taxon>Betaproteobacteria</taxon>
        <taxon>Burkholderiales</taxon>
        <taxon>Burkholderiaceae</taxon>
        <taxon>Paraburkholderia</taxon>
    </lineage>
</organism>
<accession>A0ABR7Q2F9</accession>
<reference evidence="1 2" key="1">
    <citation type="submission" date="2019-09" db="EMBL/GenBank/DDBJ databases">
        <title>Paraburkholderia podalyriae sp. nov., A South African Podalyria-associated rhizobium.</title>
        <authorList>
            <person name="Mavima L."/>
            <person name="Beukes C.W."/>
            <person name="Palmer M."/>
            <person name="De Meyer S.E."/>
            <person name="James E.K."/>
            <person name="Maluk M."/>
            <person name="Avontuur J.R."/>
            <person name="Chan W.Y."/>
            <person name="Venter S.N."/>
            <person name="Steenkamp E.T."/>
        </authorList>
    </citation>
    <scope>NUCLEOTIDE SEQUENCE [LARGE SCALE GENOMIC DNA]</scope>
    <source>
        <strain evidence="1 2">WC7.3b</strain>
    </source>
</reference>
<name>A0ABR7Q2F9_9BURK</name>
<proteinExistence type="predicted"/>
<comment type="caution">
    <text evidence="1">The sequence shown here is derived from an EMBL/GenBank/DDBJ whole genome shotgun (WGS) entry which is preliminary data.</text>
</comment>
<protein>
    <submittedName>
        <fullName evidence="1">Uncharacterized protein</fullName>
    </submittedName>
</protein>
<dbReference type="EMBL" id="VZQQ01000141">
    <property type="protein sequence ID" value="MBC8752729.1"/>
    <property type="molecule type" value="Genomic_DNA"/>
</dbReference>
<dbReference type="RefSeq" id="WP_187639562.1">
    <property type="nucleotide sequence ID" value="NZ_VZQQ01000141.1"/>
</dbReference>
<evidence type="ECO:0000313" key="2">
    <source>
        <dbReference type="Proteomes" id="UP000736373"/>
    </source>
</evidence>
<sequence>MNSPETQPIACLLGANEFEKRRRWIRELTSRHLRATERTPLSLHLSYAPKAAPQVRELVSKEQSCCAFLRFELNEQADAIHLVITAPERVRGAADALFAPFTREPASGPNVPSTS</sequence>
<dbReference type="Proteomes" id="UP000736373">
    <property type="component" value="Unassembled WGS sequence"/>
</dbReference>
<keyword evidence="2" id="KW-1185">Reference proteome</keyword>
<gene>
    <name evidence="1" type="ORF">F6X42_42180</name>
</gene>
<evidence type="ECO:0000313" key="1">
    <source>
        <dbReference type="EMBL" id="MBC8752729.1"/>
    </source>
</evidence>